<evidence type="ECO:0000313" key="2">
    <source>
        <dbReference type="EMBL" id="ANU78057.1"/>
    </source>
</evidence>
<proteinExistence type="predicted"/>
<keyword evidence="1" id="KW-0472">Membrane</keyword>
<gene>
    <name evidence="2" type="ORF">A4V09_21335</name>
</gene>
<dbReference type="EMBL" id="CP015405">
    <property type="protein sequence ID" value="ANU78057.1"/>
    <property type="molecule type" value="Genomic_DNA"/>
</dbReference>
<dbReference type="RefSeq" id="WP_065544149.1">
    <property type="nucleotide sequence ID" value="NZ_CP015405.2"/>
</dbReference>
<protein>
    <submittedName>
        <fullName evidence="2">Uncharacterized protein</fullName>
    </submittedName>
</protein>
<evidence type="ECO:0000313" key="3">
    <source>
        <dbReference type="Proteomes" id="UP000092574"/>
    </source>
</evidence>
<keyword evidence="1" id="KW-1133">Transmembrane helix</keyword>
<keyword evidence="3" id="KW-1185">Reference proteome</keyword>
<reference evidence="2" key="1">
    <citation type="submission" date="2017-04" db="EMBL/GenBank/DDBJ databases">
        <title>Complete Genome Sequences of Twelve Strains of a Stable Defined Moderately Diverse Mouse Microbiota 2 (sDMDMm2).</title>
        <authorList>
            <person name="Uchimura Y."/>
            <person name="Wyss M."/>
            <person name="Brugiroux S."/>
            <person name="Limenitakis J.P."/>
            <person name="Stecher B."/>
            <person name="McCoy K.D."/>
            <person name="Macpherson A.J."/>
        </authorList>
    </citation>
    <scope>NUCLEOTIDE SEQUENCE</scope>
    <source>
        <strain evidence="2">YL58</strain>
    </source>
</reference>
<keyword evidence="1" id="KW-0812">Transmembrane</keyword>
<dbReference type="KEGG" id="byl:A4V09_21335"/>
<dbReference type="Proteomes" id="UP000092574">
    <property type="component" value="Chromosome"/>
</dbReference>
<dbReference type="STRING" id="1796616.A4V09_21335"/>
<accession>A0A1C7IEG2</accession>
<evidence type="ECO:0000256" key="1">
    <source>
        <dbReference type="SAM" id="Phobius"/>
    </source>
</evidence>
<name>A0A1C7IEG2_9FIRM</name>
<dbReference type="AlphaFoldDB" id="A0A1C7IEG2"/>
<sequence>MLEKIYNYFFFDKEFHTFMTYEFIFLTLTFGVLNYDTDYLFGIYFLILFFVYNRERLAEEDNERFDKYFLDTYKWLI</sequence>
<feature type="transmembrane region" description="Helical" evidence="1">
    <location>
        <begin position="23"/>
        <end position="52"/>
    </location>
</feature>
<organism evidence="2 3">
    <name type="scientific">Blautia pseudococcoides</name>
    <dbReference type="NCBI Taxonomy" id="1796616"/>
    <lineage>
        <taxon>Bacteria</taxon>
        <taxon>Bacillati</taxon>
        <taxon>Bacillota</taxon>
        <taxon>Clostridia</taxon>
        <taxon>Lachnospirales</taxon>
        <taxon>Lachnospiraceae</taxon>
        <taxon>Blautia</taxon>
    </lineage>
</organism>